<keyword evidence="3" id="KW-0687">Ribonucleoprotein</keyword>
<dbReference type="InterPro" id="IPR001648">
    <property type="entry name" value="Ribosomal_bS18"/>
</dbReference>
<protein>
    <recommendedName>
        <fullName evidence="4">Small ribosomal subunit protein bS18m</fullName>
    </recommendedName>
</protein>
<evidence type="ECO:0000256" key="5">
    <source>
        <dbReference type="SAM" id="MobiDB-lite"/>
    </source>
</evidence>
<evidence type="ECO:0000313" key="6">
    <source>
        <dbReference type="EMBL" id="TFL05895.1"/>
    </source>
</evidence>
<feature type="compositionally biased region" description="Polar residues" evidence="5">
    <location>
        <begin position="73"/>
        <end position="82"/>
    </location>
</feature>
<dbReference type="GO" id="GO:0005763">
    <property type="term" value="C:mitochondrial small ribosomal subunit"/>
    <property type="evidence" value="ECO:0007669"/>
    <property type="project" value="TreeGrafter"/>
</dbReference>
<comment type="similarity">
    <text evidence="1">Belongs to the bacterial ribosomal protein bS18 family.</text>
</comment>
<dbReference type="GO" id="GO:0003735">
    <property type="term" value="F:structural constituent of ribosome"/>
    <property type="evidence" value="ECO:0007669"/>
    <property type="project" value="InterPro"/>
</dbReference>
<evidence type="ECO:0000256" key="2">
    <source>
        <dbReference type="ARBA" id="ARBA00022980"/>
    </source>
</evidence>
<feature type="region of interest" description="Disordered" evidence="5">
    <location>
        <begin position="29"/>
        <end position="97"/>
    </location>
</feature>
<dbReference type="Pfam" id="PF01084">
    <property type="entry name" value="Ribosomal_S18"/>
    <property type="match status" value="1"/>
</dbReference>
<proteinExistence type="inferred from homology"/>
<dbReference type="EMBL" id="ML178816">
    <property type="protein sequence ID" value="TFL05895.1"/>
    <property type="molecule type" value="Genomic_DNA"/>
</dbReference>
<gene>
    <name evidence="6" type="ORF">BDV98DRAFT_579995</name>
</gene>
<evidence type="ECO:0000313" key="7">
    <source>
        <dbReference type="Proteomes" id="UP000305067"/>
    </source>
</evidence>
<dbReference type="STRING" id="1884261.A0A5C3QVA0"/>
<feature type="compositionally biased region" description="Polar residues" evidence="5">
    <location>
        <begin position="46"/>
        <end position="59"/>
    </location>
</feature>
<dbReference type="InterPro" id="IPR036870">
    <property type="entry name" value="Ribosomal_bS18_sf"/>
</dbReference>
<dbReference type="Proteomes" id="UP000305067">
    <property type="component" value="Unassembled WGS sequence"/>
</dbReference>
<evidence type="ECO:0000256" key="3">
    <source>
        <dbReference type="ARBA" id="ARBA00023274"/>
    </source>
</evidence>
<name>A0A5C3QVA0_9AGAR</name>
<dbReference type="GO" id="GO:0070181">
    <property type="term" value="F:small ribosomal subunit rRNA binding"/>
    <property type="evidence" value="ECO:0007669"/>
    <property type="project" value="TreeGrafter"/>
</dbReference>
<sequence length="180" mass="20183">MLSIHRPLARIGPTLSRLVSTETHLTTILGKEKDVPKSSDVDKPATGTSTSTSRGNFQTAFRPFRNGRHVSPYNLTYQSRAQTPPIRKRRPTLGPGASESKYRDLFHQLNTDPLEHCLNSSLLSYFVSEMGRIHPRSNTGLTRQNQRKVGKAIRRAKMMGIMPVFSKRPLQATGNFKPAQ</sequence>
<dbReference type="Gene3D" id="4.10.640.10">
    <property type="entry name" value="Ribosomal protein S18"/>
    <property type="match status" value="1"/>
</dbReference>
<organism evidence="6 7">
    <name type="scientific">Pterulicium gracile</name>
    <dbReference type="NCBI Taxonomy" id="1884261"/>
    <lineage>
        <taxon>Eukaryota</taxon>
        <taxon>Fungi</taxon>
        <taxon>Dikarya</taxon>
        <taxon>Basidiomycota</taxon>
        <taxon>Agaricomycotina</taxon>
        <taxon>Agaricomycetes</taxon>
        <taxon>Agaricomycetidae</taxon>
        <taxon>Agaricales</taxon>
        <taxon>Pleurotineae</taxon>
        <taxon>Pterulaceae</taxon>
        <taxon>Pterulicium</taxon>
    </lineage>
</organism>
<evidence type="ECO:0000256" key="4">
    <source>
        <dbReference type="ARBA" id="ARBA00035264"/>
    </source>
</evidence>
<feature type="compositionally biased region" description="Basic and acidic residues" evidence="5">
    <location>
        <begin position="30"/>
        <end position="43"/>
    </location>
</feature>
<dbReference type="AlphaFoldDB" id="A0A5C3QVA0"/>
<dbReference type="PANTHER" id="PTHR13479:SF40">
    <property type="entry name" value="SMALL RIBOSOMAL SUBUNIT PROTEIN BS18M"/>
    <property type="match status" value="1"/>
</dbReference>
<keyword evidence="2" id="KW-0689">Ribosomal protein</keyword>
<dbReference type="SUPFAM" id="SSF46911">
    <property type="entry name" value="Ribosomal protein S18"/>
    <property type="match status" value="1"/>
</dbReference>
<dbReference type="GO" id="GO:0032543">
    <property type="term" value="P:mitochondrial translation"/>
    <property type="evidence" value="ECO:0007669"/>
    <property type="project" value="TreeGrafter"/>
</dbReference>
<reference evidence="6 7" key="1">
    <citation type="journal article" date="2019" name="Nat. Ecol. Evol.">
        <title>Megaphylogeny resolves global patterns of mushroom evolution.</title>
        <authorList>
            <person name="Varga T."/>
            <person name="Krizsan K."/>
            <person name="Foldi C."/>
            <person name="Dima B."/>
            <person name="Sanchez-Garcia M."/>
            <person name="Sanchez-Ramirez S."/>
            <person name="Szollosi G.J."/>
            <person name="Szarkandi J.G."/>
            <person name="Papp V."/>
            <person name="Albert L."/>
            <person name="Andreopoulos W."/>
            <person name="Angelini C."/>
            <person name="Antonin V."/>
            <person name="Barry K.W."/>
            <person name="Bougher N.L."/>
            <person name="Buchanan P."/>
            <person name="Buyck B."/>
            <person name="Bense V."/>
            <person name="Catcheside P."/>
            <person name="Chovatia M."/>
            <person name="Cooper J."/>
            <person name="Damon W."/>
            <person name="Desjardin D."/>
            <person name="Finy P."/>
            <person name="Geml J."/>
            <person name="Haridas S."/>
            <person name="Hughes K."/>
            <person name="Justo A."/>
            <person name="Karasinski D."/>
            <person name="Kautmanova I."/>
            <person name="Kiss B."/>
            <person name="Kocsube S."/>
            <person name="Kotiranta H."/>
            <person name="LaButti K.M."/>
            <person name="Lechner B.E."/>
            <person name="Liimatainen K."/>
            <person name="Lipzen A."/>
            <person name="Lukacs Z."/>
            <person name="Mihaltcheva S."/>
            <person name="Morgado L.N."/>
            <person name="Niskanen T."/>
            <person name="Noordeloos M.E."/>
            <person name="Ohm R.A."/>
            <person name="Ortiz-Santana B."/>
            <person name="Ovrebo C."/>
            <person name="Racz N."/>
            <person name="Riley R."/>
            <person name="Savchenko A."/>
            <person name="Shiryaev A."/>
            <person name="Soop K."/>
            <person name="Spirin V."/>
            <person name="Szebenyi C."/>
            <person name="Tomsovsky M."/>
            <person name="Tulloss R.E."/>
            <person name="Uehling J."/>
            <person name="Grigoriev I.V."/>
            <person name="Vagvolgyi C."/>
            <person name="Papp T."/>
            <person name="Martin F.M."/>
            <person name="Miettinen O."/>
            <person name="Hibbett D.S."/>
            <person name="Nagy L.G."/>
        </authorList>
    </citation>
    <scope>NUCLEOTIDE SEQUENCE [LARGE SCALE GENOMIC DNA]</scope>
    <source>
        <strain evidence="6 7">CBS 309.79</strain>
    </source>
</reference>
<accession>A0A5C3QVA0</accession>
<dbReference type="OrthoDB" id="21463at2759"/>
<keyword evidence="7" id="KW-1185">Reference proteome</keyword>
<dbReference type="PRINTS" id="PR00974">
    <property type="entry name" value="RIBOSOMALS18"/>
</dbReference>
<evidence type="ECO:0000256" key="1">
    <source>
        <dbReference type="ARBA" id="ARBA00005589"/>
    </source>
</evidence>
<dbReference type="PANTHER" id="PTHR13479">
    <property type="entry name" value="30S RIBOSOMAL PROTEIN S18"/>
    <property type="match status" value="1"/>
</dbReference>